<evidence type="ECO:0000256" key="1">
    <source>
        <dbReference type="SAM" id="MobiDB-lite"/>
    </source>
</evidence>
<evidence type="ECO:0000313" key="3">
    <source>
        <dbReference type="Proteomes" id="UP000821853"/>
    </source>
</evidence>
<name>A0A9J6FET0_HAELO</name>
<protein>
    <submittedName>
        <fullName evidence="2">Uncharacterized protein</fullName>
    </submittedName>
</protein>
<feature type="compositionally biased region" description="Basic and acidic residues" evidence="1">
    <location>
        <begin position="34"/>
        <end position="51"/>
    </location>
</feature>
<dbReference type="Proteomes" id="UP000821853">
    <property type="component" value="Chromosome 1"/>
</dbReference>
<feature type="compositionally biased region" description="Basic and acidic residues" evidence="1">
    <location>
        <begin position="115"/>
        <end position="133"/>
    </location>
</feature>
<feature type="region of interest" description="Disordered" evidence="1">
    <location>
        <begin position="34"/>
        <end position="145"/>
    </location>
</feature>
<evidence type="ECO:0000313" key="2">
    <source>
        <dbReference type="EMBL" id="KAH9360889.1"/>
    </source>
</evidence>
<dbReference type="VEuPathDB" id="VectorBase:HLOH_052611"/>
<keyword evidence="3" id="KW-1185">Reference proteome</keyword>
<reference evidence="2 3" key="1">
    <citation type="journal article" date="2020" name="Cell">
        <title>Large-Scale Comparative Analyses of Tick Genomes Elucidate Their Genetic Diversity and Vector Capacities.</title>
        <authorList>
            <consortium name="Tick Genome and Microbiome Consortium (TIGMIC)"/>
            <person name="Jia N."/>
            <person name="Wang J."/>
            <person name="Shi W."/>
            <person name="Du L."/>
            <person name="Sun Y."/>
            <person name="Zhan W."/>
            <person name="Jiang J.F."/>
            <person name="Wang Q."/>
            <person name="Zhang B."/>
            <person name="Ji P."/>
            <person name="Bell-Sakyi L."/>
            <person name="Cui X.M."/>
            <person name="Yuan T.T."/>
            <person name="Jiang B.G."/>
            <person name="Yang W.F."/>
            <person name="Lam T.T."/>
            <person name="Chang Q.C."/>
            <person name="Ding S.J."/>
            <person name="Wang X.J."/>
            <person name="Zhu J.G."/>
            <person name="Ruan X.D."/>
            <person name="Zhao L."/>
            <person name="Wei J.T."/>
            <person name="Ye R.Z."/>
            <person name="Que T.C."/>
            <person name="Du C.H."/>
            <person name="Zhou Y.H."/>
            <person name="Cheng J.X."/>
            <person name="Dai P.F."/>
            <person name="Guo W.B."/>
            <person name="Han X.H."/>
            <person name="Huang E.J."/>
            <person name="Li L.F."/>
            <person name="Wei W."/>
            <person name="Gao Y.C."/>
            <person name="Liu J.Z."/>
            <person name="Shao H.Z."/>
            <person name="Wang X."/>
            <person name="Wang C.C."/>
            <person name="Yang T.C."/>
            <person name="Huo Q.B."/>
            <person name="Li W."/>
            <person name="Chen H.Y."/>
            <person name="Chen S.E."/>
            <person name="Zhou L.G."/>
            <person name="Ni X.B."/>
            <person name="Tian J.H."/>
            <person name="Sheng Y."/>
            <person name="Liu T."/>
            <person name="Pan Y.S."/>
            <person name="Xia L.Y."/>
            <person name="Li J."/>
            <person name="Zhao F."/>
            <person name="Cao W.C."/>
        </authorList>
    </citation>
    <scope>NUCLEOTIDE SEQUENCE [LARGE SCALE GENOMIC DNA]</scope>
    <source>
        <strain evidence="2">HaeL-2018</strain>
    </source>
</reference>
<comment type="caution">
    <text evidence="2">The sequence shown here is derived from an EMBL/GenBank/DDBJ whole genome shotgun (WGS) entry which is preliminary data.</text>
</comment>
<feature type="compositionally biased region" description="Basic and acidic residues" evidence="1">
    <location>
        <begin position="92"/>
        <end position="108"/>
    </location>
</feature>
<accession>A0A9J6FET0</accession>
<proteinExistence type="predicted"/>
<dbReference type="AlphaFoldDB" id="A0A9J6FET0"/>
<feature type="compositionally biased region" description="Low complexity" evidence="1">
    <location>
        <begin position="57"/>
        <end position="68"/>
    </location>
</feature>
<dbReference type="EMBL" id="JABSTR010000001">
    <property type="protein sequence ID" value="KAH9360889.1"/>
    <property type="molecule type" value="Genomic_DNA"/>
</dbReference>
<sequence length="268" mass="30549">MQSRASSSWSAESEAIKTMREMIEVLRKENAQLRAATERNNRQMEELKELMKANARQQQAQQLPVQQEPQEKPEEEEVKVTARQSTTSSEPPLRKRAVESLRERKLAERIGQARRQRDAADGWRNEPRTDVPKHPGSSTPDGRGGRQLMEQMNNIQAWIGTQIRQATPDAPETAVEKSTRDEQIDKQFTALEQNAVPYSQTLVEQKNEYVGLYQALQANLATLQSGLTCSIEELRSEMHTYMRDVLSRINNPIGCNPSVTTHYEPAHQ</sequence>
<organism evidence="2 3">
    <name type="scientific">Haemaphysalis longicornis</name>
    <name type="common">Bush tick</name>
    <dbReference type="NCBI Taxonomy" id="44386"/>
    <lineage>
        <taxon>Eukaryota</taxon>
        <taxon>Metazoa</taxon>
        <taxon>Ecdysozoa</taxon>
        <taxon>Arthropoda</taxon>
        <taxon>Chelicerata</taxon>
        <taxon>Arachnida</taxon>
        <taxon>Acari</taxon>
        <taxon>Parasitiformes</taxon>
        <taxon>Ixodida</taxon>
        <taxon>Ixodoidea</taxon>
        <taxon>Ixodidae</taxon>
        <taxon>Haemaphysalinae</taxon>
        <taxon>Haemaphysalis</taxon>
    </lineage>
</organism>
<gene>
    <name evidence="2" type="ORF">HPB48_003612</name>
</gene>